<accession>A0A1I7SD16</accession>
<dbReference type="AlphaFoldDB" id="A0A1I7SD16"/>
<dbReference type="Proteomes" id="UP000095284">
    <property type="component" value="Unplaced"/>
</dbReference>
<sequence length="70" mass="8493">MPDQTRMMRVAQTRTKAREFLMLALKFPKMGRKRREARERKTREFESRIRMKLLDTSRKMGKMKAENTTT</sequence>
<name>A0A1I7SD16_BURXY</name>
<dbReference type="WBParaSite" id="BXY_1092000.1">
    <property type="protein sequence ID" value="BXY_1092000.1"/>
    <property type="gene ID" value="BXY_1092000"/>
</dbReference>
<organism evidence="2 3">
    <name type="scientific">Bursaphelenchus xylophilus</name>
    <name type="common">Pinewood nematode worm</name>
    <name type="synonym">Aphelenchoides xylophilus</name>
    <dbReference type="NCBI Taxonomy" id="6326"/>
    <lineage>
        <taxon>Eukaryota</taxon>
        <taxon>Metazoa</taxon>
        <taxon>Ecdysozoa</taxon>
        <taxon>Nematoda</taxon>
        <taxon>Chromadorea</taxon>
        <taxon>Rhabditida</taxon>
        <taxon>Tylenchina</taxon>
        <taxon>Tylenchomorpha</taxon>
        <taxon>Aphelenchoidea</taxon>
        <taxon>Aphelenchoididae</taxon>
        <taxon>Bursaphelenchus</taxon>
    </lineage>
</organism>
<proteinExistence type="predicted"/>
<evidence type="ECO:0000313" key="3">
    <source>
        <dbReference type="WBParaSite" id="BXY_1092000.1"/>
    </source>
</evidence>
<reference evidence="3" key="1">
    <citation type="submission" date="2016-11" db="UniProtKB">
        <authorList>
            <consortium name="WormBaseParasite"/>
        </authorList>
    </citation>
    <scope>IDENTIFICATION</scope>
</reference>
<evidence type="ECO:0000313" key="2">
    <source>
        <dbReference type="Proteomes" id="UP000095284"/>
    </source>
</evidence>
<feature type="compositionally biased region" description="Basic and acidic residues" evidence="1">
    <location>
        <begin position="36"/>
        <end position="58"/>
    </location>
</feature>
<protein>
    <submittedName>
        <fullName evidence="3">30S ribosomal protein S21</fullName>
    </submittedName>
</protein>
<evidence type="ECO:0000256" key="1">
    <source>
        <dbReference type="SAM" id="MobiDB-lite"/>
    </source>
</evidence>
<feature type="region of interest" description="Disordered" evidence="1">
    <location>
        <begin position="31"/>
        <end position="70"/>
    </location>
</feature>